<dbReference type="AlphaFoldDB" id="A0AAC9NK99"/>
<proteinExistence type="predicted"/>
<sequence>MGRKLISTFVLLTLLFTVGCSGQKVINVQGESQNWSSRIAYEIGEHEQVGKGEMEYIGSEQLKSLSYEINYPETFSVGGSGNRRNIKEEETTFQLSVSLPDDNVDVLPDKVEDITITVMWETVAGESFEETIEFSSE</sequence>
<organism evidence="1 2">
    <name type="scientific">Virgibacillus halodenitrificans</name>
    <name type="common">Bacillus halodenitrificans</name>
    <dbReference type="NCBI Taxonomy" id="1482"/>
    <lineage>
        <taxon>Bacteria</taxon>
        <taxon>Bacillati</taxon>
        <taxon>Bacillota</taxon>
        <taxon>Bacilli</taxon>
        <taxon>Bacillales</taxon>
        <taxon>Bacillaceae</taxon>
        <taxon>Virgibacillus</taxon>
    </lineage>
</organism>
<dbReference type="KEGG" id="vhl:BME96_05225"/>
<dbReference type="Proteomes" id="UP000182945">
    <property type="component" value="Chromosome"/>
</dbReference>
<name>A0AAC9NK99_VIRHA</name>
<accession>A0AAC9NK99</accession>
<dbReference type="GeneID" id="71513787"/>
<dbReference type="RefSeq" id="WP_071648501.1">
    <property type="nucleotide sequence ID" value="NZ_CP017962.1"/>
</dbReference>
<dbReference type="EMBL" id="CP017962">
    <property type="protein sequence ID" value="APC47605.1"/>
    <property type="molecule type" value="Genomic_DNA"/>
</dbReference>
<evidence type="ECO:0000313" key="1">
    <source>
        <dbReference type="EMBL" id="APC47605.1"/>
    </source>
</evidence>
<gene>
    <name evidence="1" type="ORF">BME96_05225</name>
</gene>
<reference evidence="1 2" key="1">
    <citation type="submission" date="2016-11" db="EMBL/GenBank/DDBJ databases">
        <title>Complete genome sequencing of Virgibacillus halodenitrificans PDB-F2.</title>
        <authorList>
            <person name="Sun Z."/>
            <person name="Zhou Y."/>
            <person name="Li H."/>
        </authorList>
    </citation>
    <scope>NUCLEOTIDE SEQUENCE [LARGE SCALE GENOMIC DNA]</scope>
    <source>
        <strain evidence="1 2">PDB-F2</strain>
    </source>
</reference>
<protein>
    <submittedName>
        <fullName evidence="1">Uncharacterized protein</fullName>
    </submittedName>
</protein>
<dbReference type="PROSITE" id="PS51257">
    <property type="entry name" value="PROKAR_LIPOPROTEIN"/>
    <property type="match status" value="1"/>
</dbReference>
<evidence type="ECO:0000313" key="2">
    <source>
        <dbReference type="Proteomes" id="UP000182945"/>
    </source>
</evidence>